<dbReference type="SUPFAM" id="SSF57903">
    <property type="entry name" value="FYVE/PHD zinc finger"/>
    <property type="match status" value="2"/>
</dbReference>
<sequence>MAVAGSGIPADLTQGEDSVESYIKKLVLQQKTGEVTEQYAITKHHWKPSDSRKVCATEGCGNRFSLISRKHHCRRCGEVFCESCTRYQMRLNTLASPDPQGRLQKYIVSVYINGERISSFLTFYCSFSIDIDMEVRRLKEGFKESVGNSEVRRTFLELRKMVGTPDWQRATYWEYTSLSTMCCYCNKEFGLLQNRRHPCTVCGFMACGDCCSKDLIVYIPNEEKGSKDPEPRIAVIKIVGCPEREPDMCVYLRICSQCHLYLEEKQVQKMQQTLTDQLQKTDLFWTKIVEAAKKLSRIRAKINAHLPKYQEHINTMGIDSGAPRASLQGENGIQVLARAQCDMSDLFVTFVLAVESIRGIQPSTTQQTTVLKNLVRGNYNFYQETVFLFRELRKTLEDTTLTSADILETIQKFVDRNAMRAVYVFLKQLALESLMLCDKFTLNNTVPVQFAEAEEVVCQDLKQCIKDCKDDWAESEEDINNVLKDQIQRLLYGTQ</sequence>
<dbReference type="Proteomes" id="UP000085678">
    <property type="component" value="Unplaced"/>
</dbReference>
<accession>A0A2R2MJI0</accession>
<evidence type="ECO:0000256" key="1">
    <source>
        <dbReference type="ARBA" id="ARBA00022723"/>
    </source>
</evidence>
<dbReference type="PANTHER" id="PTHR23164">
    <property type="entry name" value="EARLY ENDOSOME ANTIGEN 1"/>
    <property type="match status" value="1"/>
</dbReference>
<keyword evidence="6" id="KW-1185">Reference proteome</keyword>
<dbReference type="PROSITE" id="PS50178">
    <property type="entry name" value="ZF_FYVE"/>
    <property type="match status" value="2"/>
</dbReference>
<dbReference type="KEGG" id="lak:106174159"/>
<dbReference type="GeneID" id="106174159"/>
<keyword evidence="1" id="KW-0479">Metal-binding</keyword>
<dbReference type="InParanoid" id="A0A2R2MJI0"/>
<evidence type="ECO:0000259" key="5">
    <source>
        <dbReference type="PROSITE" id="PS50178"/>
    </source>
</evidence>
<evidence type="ECO:0000313" key="6">
    <source>
        <dbReference type="Proteomes" id="UP000085678"/>
    </source>
</evidence>
<proteinExistence type="predicted"/>
<dbReference type="InterPro" id="IPR013083">
    <property type="entry name" value="Znf_RING/FYVE/PHD"/>
</dbReference>
<name>A0A2R2MJI0_LINAN</name>
<evidence type="ECO:0000256" key="2">
    <source>
        <dbReference type="ARBA" id="ARBA00022771"/>
    </source>
</evidence>
<evidence type="ECO:0000313" key="7">
    <source>
        <dbReference type="RefSeq" id="XP_023930381.1"/>
    </source>
</evidence>
<evidence type="ECO:0000256" key="3">
    <source>
        <dbReference type="ARBA" id="ARBA00022833"/>
    </source>
</evidence>
<dbReference type="InterPro" id="IPR000306">
    <property type="entry name" value="Znf_FYVE"/>
</dbReference>
<organism evidence="6 7">
    <name type="scientific">Lingula anatina</name>
    <name type="common">Brachiopod</name>
    <name type="synonym">Lingula unguis</name>
    <dbReference type="NCBI Taxonomy" id="7574"/>
    <lineage>
        <taxon>Eukaryota</taxon>
        <taxon>Metazoa</taxon>
        <taxon>Spiralia</taxon>
        <taxon>Lophotrochozoa</taxon>
        <taxon>Brachiopoda</taxon>
        <taxon>Linguliformea</taxon>
        <taxon>Lingulata</taxon>
        <taxon>Lingulida</taxon>
        <taxon>Linguloidea</taxon>
        <taxon>Lingulidae</taxon>
        <taxon>Lingula</taxon>
    </lineage>
</organism>
<dbReference type="InterPro" id="IPR017455">
    <property type="entry name" value="Znf_FYVE-rel"/>
</dbReference>
<dbReference type="STRING" id="7574.A0A2R2MJI0"/>
<dbReference type="SMART" id="SM00064">
    <property type="entry name" value="FYVE"/>
    <property type="match status" value="2"/>
</dbReference>
<dbReference type="RefSeq" id="XP_023930381.1">
    <property type="nucleotide sequence ID" value="XM_024074613.1"/>
</dbReference>
<evidence type="ECO:0000256" key="4">
    <source>
        <dbReference type="PROSITE-ProRule" id="PRU00091"/>
    </source>
</evidence>
<dbReference type="GO" id="GO:0008270">
    <property type="term" value="F:zinc ion binding"/>
    <property type="evidence" value="ECO:0007669"/>
    <property type="project" value="UniProtKB-KW"/>
</dbReference>
<dbReference type="Pfam" id="PF01363">
    <property type="entry name" value="FYVE"/>
    <property type="match status" value="2"/>
</dbReference>
<keyword evidence="2 4" id="KW-0863">Zinc-finger</keyword>
<feature type="domain" description="FYVE-type" evidence="5">
    <location>
        <begin position="60"/>
        <end position="85"/>
    </location>
</feature>
<feature type="domain" description="FYVE-type" evidence="5">
    <location>
        <begin position="176"/>
        <end position="263"/>
    </location>
</feature>
<protein>
    <submittedName>
        <fullName evidence="7">Vacuolar segregation protein PEP7</fullName>
    </submittedName>
</protein>
<dbReference type="AlphaFoldDB" id="A0A2R2MJI0"/>
<reference evidence="7" key="1">
    <citation type="submission" date="2025-08" db="UniProtKB">
        <authorList>
            <consortium name="RefSeq"/>
        </authorList>
    </citation>
    <scope>IDENTIFICATION</scope>
    <source>
        <tissue evidence="7">Gonads</tissue>
    </source>
</reference>
<dbReference type="InterPro" id="IPR011011">
    <property type="entry name" value="Znf_FYVE_PHD"/>
</dbReference>
<dbReference type="PANTHER" id="PTHR23164:SF30">
    <property type="entry name" value="EARLY ENDOSOME ANTIGEN 1"/>
    <property type="match status" value="1"/>
</dbReference>
<keyword evidence="3" id="KW-0862">Zinc</keyword>
<dbReference type="OrthoDB" id="10018316at2759"/>
<gene>
    <name evidence="7" type="primary">LOC106174159</name>
</gene>
<dbReference type="Gene3D" id="3.30.40.10">
    <property type="entry name" value="Zinc/RING finger domain, C3HC4 (zinc finger)"/>
    <property type="match status" value="2"/>
</dbReference>